<keyword evidence="1" id="KW-0812">Transmembrane</keyword>
<proteinExistence type="predicted"/>
<name>A0A9N9SBB1_PHACE</name>
<sequence>MVIRSPCANNWSYQYTYRHCLLNTFGCAISTEWESCLMDRKLIFRNPFNLMELVICIHCLQSIADIQPNLVYKRNKYSQLKLTMQPIPILVGQSILNIEKSFVSVNDSLWEMESPLKAIDLCFKCFYAFNGHLCNNHFMKFLLIMMRYTELLITLFIYIYIEILNTRCPNKITVSKREYFSYIAYEEKHILERNQWS</sequence>
<reference evidence="2" key="1">
    <citation type="submission" date="2022-01" db="EMBL/GenBank/DDBJ databases">
        <authorList>
            <person name="King R."/>
        </authorList>
    </citation>
    <scope>NUCLEOTIDE SEQUENCE</scope>
</reference>
<dbReference type="Proteomes" id="UP001153737">
    <property type="component" value="Chromosome 14"/>
</dbReference>
<accession>A0A9N9SBB1</accession>
<gene>
    <name evidence="2" type="ORF">PHAECO_LOCUS4131</name>
</gene>
<keyword evidence="1" id="KW-0472">Membrane</keyword>
<evidence type="ECO:0000313" key="3">
    <source>
        <dbReference type="Proteomes" id="UP001153737"/>
    </source>
</evidence>
<organism evidence="2 3">
    <name type="scientific">Phaedon cochleariae</name>
    <name type="common">Mustard beetle</name>
    <dbReference type="NCBI Taxonomy" id="80249"/>
    <lineage>
        <taxon>Eukaryota</taxon>
        <taxon>Metazoa</taxon>
        <taxon>Ecdysozoa</taxon>
        <taxon>Arthropoda</taxon>
        <taxon>Hexapoda</taxon>
        <taxon>Insecta</taxon>
        <taxon>Pterygota</taxon>
        <taxon>Neoptera</taxon>
        <taxon>Endopterygota</taxon>
        <taxon>Coleoptera</taxon>
        <taxon>Polyphaga</taxon>
        <taxon>Cucujiformia</taxon>
        <taxon>Chrysomeloidea</taxon>
        <taxon>Chrysomelidae</taxon>
        <taxon>Chrysomelinae</taxon>
        <taxon>Chrysomelini</taxon>
        <taxon>Phaedon</taxon>
    </lineage>
</organism>
<reference evidence="2" key="2">
    <citation type="submission" date="2022-10" db="EMBL/GenBank/DDBJ databases">
        <authorList>
            <consortium name="ENA_rothamsted_submissions"/>
            <consortium name="culmorum"/>
            <person name="King R."/>
        </authorList>
    </citation>
    <scope>NUCLEOTIDE SEQUENCE</scope>
</reference>
<feature type="transmembrane region" description="Helical" evidence="1">
    <location>
        <begin position="141"/>
        <end position="161"/>
    </location>
</feature>
<keyword evidence="3" id="KW-1185">Reference proteome</keyword>
<dbReference type="OrthoDB" id="6780164at2759"/>
<dbReference type="EMBL" id="OU896720">
    <property type="protein sequence ID" value="CAG9816584.1"/>
    <property type="molecule type" value="Genomic_DNA"/>
</dbReference>
<dbReference type="AlphaFoldDB" id="A0A9N9SBB1"/>
<evidence type="ECO:0000313" key="2">
    <source>
        <dbReference type="EMBL" id="CAG9816584.1"/>
    </source>
</evidence>
<protein>
    <submittedName>
        <fullName evidence="2">Uncharacterized protein</fullName>
    </submittedName>
</protein>
<evidence type="ECO:0000256" key="1">
    <source>
        <dbReference type="SAM" id="Phobius"/>
    </source>
</evidence>
<keyword evidence="1" id="KW-1133">Transmembrane helix</keyword>